<feature type="region of interest" description="Disordered" evidence="1">
    <location>
        <begin position="123"/>
        <end position="153"/>
    </location>
</feature>
<sequence length="198" mass="22268">MLRHHVSTGMCPRLRDPEKSWRSGLPTRERKITGGEPKAELKMRKLKNVARLAGYAELLVKAIQQDPLLKQLAINSPVVAHVISSLQALKKMFSQEVLGKLRSGQVPEDASAQAVPDLAFTKRRAIGPQPEDPTRVSLKVERSRQRQQPEISSAPLSENSEILLERELRLLDYIYADLLSSFWQTLLTLEAAQLVMVI</sequence>
<comment type="caution">
    <text evidence="2">The sequence shown here is derived from an EMBL/GenBank/DDBJ whole genome shotgun (WGS) entry which is preliminary data.</text>
</comment>
<evidence type="ECO:0000313" key="2">
    <source>
        <dbReference type="EMBL" id="CAE7199537.1"/>
    </source>
</evidence>
<dbReference type="OrthoDB" id="438585at2759"/>
<reference evidence="2" key="1">
    <citation type="submission" date="2021-02" db="EMBL/GenBank/DDBJ databases">
        <authorList>
            <person name="Dougan E. K."/>
            <person name="Rhodes N."/>
            <person name="Thang M."/>
            <person name="Chan C."/>
        </authorList>
    </citation>
    <scope>NUCLEOTIDE SEQUENCE</scope>
</reference>
<feature type="compositionally biased region" description="Basic and acidic residues" evidence="1">
    <location>
        <begin position="132"/>
        <end position="144"/>
    </location>
</feature>
<feature type="compositionally biased region" description="Basic and acidic residues" evidence="1">
    <location>
        <begin position="13"/>
        <end position="31"/>
    </location>
</feature>
<gene>
    <name evidence="2" type="ORF">SNEC2469_LOCUS1500</name>
</gene>
<organism evidence="2 3">
    <name type="scientific">Symbiodinium necroappetens</name>
    <dbReference type="NCBI Taxonomy" id="1628268"/>
    <lineage>
        <taxon>Eukaryota</taxon>
        <taxon>Sar</taxon>
        <taxon>Alveolata</taxon>
        <taxon>Dinophyceae</taxon>
        <taxon>Suessiales</taxon>
        <taxon>Symbiodiniaceae</taxon>
        <taxon>Symbiodinium</taxon>
    </lineage>
</organism>
<accession>A0A812J549</accession>
<evidence type="ECO:0000256" key="1">
    <source>
        <dbReference type="SAM" id="MobiDB-lite"/>
    </source>
</evidence>
<feature type="region of interest" description="Disordered" evidence="1">
    <location>
        <begin position="1"/>
        <end position="31"/>
    </location>
</feature>
<name>A0A812J549_9DINO</name>
<keyword evidence="3" id="KW-1185">Reference proteome</keyword>
<dbReference type="AlphaFoldDB" id="A0A812J549"/>
<dbReference type="Proteomes" id="UP000601435">
    <property type="component" value="Unassembled WGS sequence"/>
</dbReference>
<evidence type="ECO:0000313" key="3">
    <source>
        <dbReference type="Proteomes" id="UP000601435"/>
    </source>
</evidence>
<dbReference type="EMBL" id="CAJNJA010005829">
    <property type="protein sequence ID" value="CAE7199537.1"/>
    <property type="molecule type" value="Genomic_DNA"/>
</dbReference>
<proteinExistence type="predicted"/>
<protein>
    <submittedName>
        <fullName evidence="2">Uncharacterized protein</fullName>
    </submittedName>
</protein>